<evidence type="ECO:0000313" key="2">
    <source>
        <dbReference type="Proteomes" id="UP000789920"/>
    </source>
</evidence>
<protein>
    <submittedName>
        <fullName evidence="1">32864_t:CDS:1</fullName>
    </submittedName>
</protein>
<evidence type="ECO:0000313" key="1">
    <source>
        <dbReference type="EMBL" id="CAG8844645.1"/>
    </source>
</evidence>
<dbReference type="Proteomes" id="UP000789920">
    <property type="component" value="Unassembled WGS sequence"/>
</dbReference>
<proteinExistence type="predicted"/>
<name>A0ACA9SQJ5_9GLOM</name>
<keyword evidence="2" id="KW-1185">Reference proteome</keyword>
<gene>
    <name evidence="1" type="ORF">RPERSI_LOCUS33301</name>
</gene>
<comment type="caution">
    <text evidence="1">The sequence shown here is derived from an EMBL/GenBank/DDBJ whole genome shotgun (WGS) entry which is preliminary data.</text>
</comment>
<reference evidence="1" key="1">
    <citation type="submission" date="2021-06" db="EMBL/GenBank/DDBJ databases">
        <authorList>
            <person name="Kallberg Y."/>
            <person name="Tangrot J."/>
            <person name="Rosling A."/>
        </authorList>
    </citation>
    <scope>NUCLEOTIDE SEQUENCE</scope>
    <source>
        <strain evidence="1">MA461A</strain>
    </source>
</reference>
<sequence>YGVVKVFKRLKYQIWCGESFQEIEISDMVTRLLKTWYRFSWIDDRGLKKIVVFDPIKSKEVMINVDLPNKENENGLMIFC</sequence>
<organism evidence="1 2">
    <name type="scientific">Racocetra persica</name>
    <dbReference type="NCBI Taxonomy" id="160502"/>
    <lineage>
        <taxon>Eukaryota</taxon>
        <taxon>Fungi</taxon>
        <taxon>Fungi incertae sedis</taxon>
        <taxon>Mucoromycota</taxon>
        <taxon>Glomeromycotina</taxon>
        <taxon>Glomeromycetes</taxon>
        <taxon>Diversisporales</taxon>
        <taxon>Gigasporaceae</taxon>
        <taxon>Racocetra</taxon>
    </lineage>
</organism>
<feature type="non-terminal residue" evidence="1">
    <location>
        <position position="1"/>
    </location>
</feature>
<dbReference type="EMBL" id="CAJVQC010143506">
    <property type="protein sequence ID" value="CAG8844645.1"/>
    <property type="molecule type" value="Genomic_DNA"/>
</dbReference>
<accession>A0ACA9SQJ5</accession>
<feature type="non-terminal residue" evidence="1">
    <location>
        <position position="80"/>
    </location>
</feature>